<proteinExistence type="predicted"/>
<keyword evidence="2" id="KW-1185">Reference proteome</keyword>
<sequence length="112" mass="12060">MHSTPADHLLPRTFSARAGLCRALAAPFVGIETQCQKPDTTRRCEVSAEPANSLRHAICSVHGIVTNRSAMVFRTDTARVAVRVWSVPTVCCGNDLALGCGPRKCKEVLDAI</sequence>
<dbReference type="EMBL" id="CP006879">
    <property type="protein sequence ID" value="AJD43973.1"/>
    <property type="molecule type" value="Genomic_DNA"/>
</dbReference>
<geneLocation type="plasmid" evidence="1 2">
    <name>pRgalR602b</name>
</geneLocation>
<evidence type="ECO:0000313" key="1">
    <source>
        <dbReference type="EMBL" id="AJD43973.1"/>
    </source>
</evidence>
<accession>A0A0B4XBK4</accession>
<evidence type="ECO:0000313" key="2">
    <source>
        <dbReference type="Proteomes" id="UP000031368"/>
    </source>
</evidence>
<protein>
    <submittedName>
        <fullName evidence="1">Uncharacterized protein</fullName>
    </submittedName>
</protein>
<name>A0A0B4XBK4_9HYPH</name>
<reference evidence="1 2" key="1">
    <citation type="submission" date="2013-11" db="EMBL/GenBank/DDBJ databases">
        <title>Complete genome sequence of Rhizobium gallicum bv. gallicum R602.</title>
        <authorList>
            <person name="Bustos P."/>
            <person name="Santamaria R.I."/>
            <person name="Lozano L."/>
            <person name="Acosta J.L."/>
            <person name="Ormeno-Orrillo E."/>
            <person name="Rogel M.A."/>
            <person name="Romero D."/>
            <person name="Cevallos M.A."/>
            <person name="Martinez-Romero E."/>
            <person name="Gonzalez V."/>
        </authorList>
    </citation>
    <scope>NUCLEOTIDE SEQUENCE [LARGE SCALE GENOMIC DNA]</scope>
    <source>
        <strain evidence="1 2">R602</strain>
        <plasmid evidence="1 2">pRgalR602b</plasmid>
    </source>
</reference>
<keyword evidence="1" id="KW-0614">Plasmid</keyword>
<dbReference type="HOGENOM" id="CLU_2143815_0_0_5"/>
<organism evidence="1 2">
    <name type="scientific">Rhizobium gallicum bv. gallicum R602sp</name>
    <dbReference type="NCBI Taxonomy" id="1041138"/>
    <lineage>
        <taxon>Bacteria</taxon>
        <taxon>Pseudomonadati</taxon>
        <taxon>Pseudomonadota</taxon>
        <taxon>Alphaproteobacteria</taxon>
        <taxon>Hyphomicrobiales</taxon>
        <taxon>Rhizobiaceae</taxon>
        <taxon>Rhizobium/Agrobacterium group</taxon>
        <taxon>Rhizobium</taxon>
    </lineage>
</organism>
<dbReference type="Proteomes" id="UP000031368">
    <property type="component" value="Plasmid pRgalR602b"/>
</dbReference>
<dbReference type="KEGG" id="rga:RGR602_PB00444"/>
<dbReference type="AlphaFoldDB" id="A0A0B4XBK4"/>
<gene>
    <name evidence="1" type="ORF">RGR602_PB00444</name>
</gene>